<accession>A0A4P6ZCH7</accession>
<reference evidence="1 2" key="1">
    <citation type="submission" date="2019-03" db="EMBL/GenBank/DDBJ databases">
        <authorList>
            <person name="Kim H."/>
            <person name="Yu S.-M."/>
        </authorList>
    </citation>
    <scope>NUCLEOTIDE SEQUENCE [LARGE SCALE GENOMIC DNA]</scope>
    <source>
        <strain evidence="1 2">NBC122</strain>
    </source>
</reference>
<gene>
    <name evidence="1" type="ORF">NBC122_00357</name>
</gene>
<dbReference type="EMBL" id="CP037954">
    <property type="protein sequence ID" value="QBO57206.1"/>
    <property type="molecule type" value="Genomic_DNA"/>
</dbReference>
<dbReference type="Proteomes" id="UP000294419">
    <property type="component" value="Chromosome"/>
</dbReference>
<sequence>MQGEGHLMINLAMIKHFASGQDFVYVGERSQISALNRRIAIKNRNYIKVQHFAKKWQLPFYVIYHFFIILKQLIASRSEDEIVFTSLFPVTHFLVKRFFFLSSAEKYIVLHGELKQIEVYSNALLKVLGKFLKQALLHKVQHLKYVVLGENIKETVVSKNWLQPEEMVCVEHPYDFKDVLEKVKDPQHIRLAVLGSASFNKGTHHFIELARENRNPKLRFEIIGALADPKLEPLLHDQIKYFKERFVSSSDYNLALSRTDAAAFFLDEKEYAYTASAAFLDAVKYKIPVLAVTNSYFRNYFKKYGDVGLLFDDYISLKEFLLNRDLESLIAEKNEIWQSNFEKIIAQNSI</sequence>
<proteinExistence type="predicted"/>
<dbReference type="AlphaFoldDB" id="A0A4P6ZCH7"/>
<evidence type="ECO:0000313" key="1">
    <source>
        <dbReference type="EMBL" id="QBO57206.1"/>
    </source>
</evidence>
<name>A0A4P6ZCH7_9FLAO</name>
<dbReference type="KEGG" id="csal:NBC122_00357"/>
<organism evidence="1 2">
    <name type="scientific">Chryseobacterium salivictor</name>
    <dbReference type="NCBI Taxonomy" id="2547600"/>
    <lineage>
        <taxon>Bacteria</taxon>
        <taxon>Pseudomonadati</taxon>
        <taxon>Bacteroidota</taxon>
        <taxon>Flavobacteriia</taxon>
        <taxon>Flavobacteriales</taxon>
        <taxon>Weeksellaceae</taxon>
        <taxon>Chryseobacterium group</taxon>
        <taxon>Chryseobacterium</taxon>
    </lineage>
</organism>
<dbReference type="SUPFAM" id="SSF53756">
    <property type="entry name" value="UDP-Glycosyltransferase/glycogen phosphorylase"/>
    <property type="match status" value="1"/>
</dbReference>
<dbReference type="Gene3D" id="3.40.50.2000">
    <property type="entry name" value="Glycogen Phosphorylase B"/>
    <property type="match status" value="1"/>
</dbReference>
<keyword evidence="2" id="KW-1185">Reference proteome</keyword>
<evidence type="ECO:0000313" key="2">
    <source>
        <dbReference type="Proteomes" id="UP000294419"/>
    </source>
</evidence>
<protein>
    <submittedName>
        <fullName evidence="1">Uncharacterized protein</fullName>
    </submittedName>
</protein>